<feature type="domain" description="NAD-dependent epimerase/dehydratase" evidence="2">
    <location>
        <begin position="3"/>
        <end position="215"/>
    </location>
</feature>
<dbReference type="RefSeq" id="WP_191945064.1">
    <property type="nucleotide sequence ID" value="NZ_JACYNP010000008.1"/>
</dbReference>
<organism evidence="3 4">
    <name type="scientific">Pseudomonas lutea</name>
    <dbReference type="NCBI Taxonomy" id="243924"/>
    <lineage>
        <taxon>Bacteria</taxon>
        <taxon>Pseudomonadati</taxon>
        <taxon>Pseudomonadota</taxon>
        <taxon>Gammaproteobacteria</taxon>
        <taxon>Pseudomonadales</taxon>
        <taxon>Pseudomonadaceae</taxon>
        <taxon>Pseudomonas</taxon>
    </lineage>
</organism>
<name>A0ABR9AA80_9PSED</name>
<sequence length="295" mass="31526">MRVFITGSTGFVGSHVTRELLDAGHQVLGLVRSDAGARALLAMGAEPHQGNIEDINSLQRGAEACDAVIHTAFDHDFAKFVANCQKDARVIKTLGSVLENSNRPLIITSATPMGSELPGQAADEDRFNPEHPNPRAASELAGNALLQRGINVVVVRLSQIHNPKKQGLVTELIKQAQINGVSAYIGEGINHWSAANAVDTAHLYRLALEKHQPGARYHATAEPGIAFRLIAETIGEGLGVPTVSIPAAETEANFGWLSGFAGKDMSSMSDKTRTRLGWTPRGPGLLADLKSFFNQ</sequence>
<dbReference type="Proteomes" id="UP000625247">
    <property type="component" value="Unassembled WGS sequence"/>
</dbReference>
<feature type="region of interest" description="Disordered" evidence="1">
    <location>
        <begin position="110"/>
        <end position="131"/>
    </location>
</feature>
<dbReference type="InterPro" id="IPR036291">
    <property type="entry name" value="NAD(P)-bd_dom_sf"/>
</dbReference>
<dbReference type="InterPro" id="IPR051783">
    <property type="entry name" value="NAD(P)-dependent_oxidoreduct"/>
</dbReference>
<evidence type="ECO:0000256" key="1">
    <source>
        <dbReference type="SAM" id="MobiDB-lite"/>
    </source>
</evidence>
<accession>A0ABR9AA80</accession>
<dbReference type="PANTHER" id="PTHR48079">
    <property type="entry name" value="PROTEIN YEEZ"/>
    <property type="match status" value="1"/>
</dbReference>
<comment type="caution">
    <text evidence="3">The sequence shown here is derived from an EMBL/GenBank/DDBJ whole genome shotgun (WGS) entry which is preliminary data.</text>
</comment>
<dbReference type="Gene3D" id="3.40.50.720">
    <property type="entry name" value="NAD(P)-binding Rossmann-like Domain"/>
    <property type="match status" value="1"/>
</dbReference>
<protein>
    <submittedName>
        <fullName evidence="3">SDR family oxidoreductase</fullName>
    </submittedName>
</protein>
<dbReference type="InterPro" id="IPR001509">
    <property type="entry name" value="Epimerase_deHydtase"/>
</dbReference>
<dbReference type="PANTHER" id="PTHR48079:SF6">
    <property type="entry name" value="NAD(P)-BINDING DOMAIN-CONTAINING PROTEIN-RELATED"/>
    <property type="match status" value="1"/>
</dbReference>
<evidence type="ECO:0000313" key="3">
    <source>
        <dbReference type="EMBL" id="MBD8123027.1"/>
    </source>
</evidence>
<gene>
    <name evidence="3" type="ORF">IFT62_17580</name>
</gene>
<proteinExistence type="predicted"/>
<dbReference type="SUPFAM" id="SSF51735">
    <property type="entry name" value="NAD(P)-binding Rossmann-fold domains"/>
    <property type="match status" value="1"/>
</dbReference>
<keyword evidence="4" id="KW-1185">Reference proteome</keyword>
<dbReference type="Pfam" id="PF01370">
    <property type="entry name" value="Epimerase"/>
    <property type="match status" value="1"/>
</dbReference>
<evidence type="ECO:0000313" key="4">
    <source>
        <dbReference type="Proteomes" id="UP000625247"/>
    </source>
</evidence>
<reference evidence="3 4" key="1">
    <citation type="journal article" date="2020" name="FEMS Microbiol. Ecol.">
        <title>Temporal dynamics of bacterial communities during seed development and maturation.</title>
        <authorList>
            <person name="Chesneau G."/>
            <person name="Torres-Cortes G."/>
            <person name="Briand M."/>
            <person name="Darrasse A."/>
            <person name="Preveaux A."/>
            <person name="Marais C."/>
            <person name="Jacques M.A."/>
            <person name="Shade A."/>
            <person name="Barret M."/>
        </authorList>
    </citation>
    <scope>NUCLEOTIDE SEQUENCE [LARGE SCALE GENOMIC DNA]</scope>
    <source>
        <strain evidence="3 4">CFBP13723</strain>
    </source>
</reference>
<evidence type="ECO:0000259" key="2">
    <source>
        <dbReference type="Pfam" id="PF01370"/>
    </source>
</evidence>
<dbReference type="EMBL" id="JACYNP010000008">
    <property type="protein sequence ID" value="MBD8123027.1"/>
    <property type="molecule type" value="Genomic_DNA"/>
</dbReference>
<dbReference type="CDD" id="cd05262">
    <property type="entry name" value="SDR_a7"/>
    <property type="match status" value="1"/>
</dbReference>